<name>A0ABR8N2H2_9BACL</name>
<reference evidence="1 2" key="1">
    <citation type="submission" date="2020-09" db="EMBL/GenBank/DDBJ databases">
        <title>Paenibacillus sp. strain PR3 16S rRNA gene Genome sequencing and assembly.</title>
        <authorList>
            <person name="Kim J."/>
        </authorList>
    </citation>
    <scope>NUCLEOTIDE SEQUENCE [LARGE SCALE GENOMIC DNA]</scope>
    <source>
        <strain evidence="1 2">PR3</strain>
    </source>
</reference>
<dbReference type="EMBL" id="JACXZA010000007">
    <property type="protein sequence ID" value="MBD3922075.1"/>
    <property type="molecule type" value="Genomic_DNA"/>
</dbReference>
<evidence type="ECO:0000313" key="1">
    <source>
        <dbReference type="EMBL" id="MBD3922075.1"/>
    </source>
</evidence>
<protein>
    <submittedName>
        <fullName evidence="1">Uncharacterized protein</fullName>
    </submittedName>
</protein>
<comment type="caution">
    <text evidence="1">The sequence shown here is derived from an EMBL/GenBank/DDBJ whole genome shotgun (WGS) entry which is preliminary data.</text>
</comment>
<keyword evidence="2" id="KW-1185">Reference proteome</keyword>
<proteinExistence type="predicted"/>
<organism evidence="1 2">
    <name type="scientific">Paenibacillus terricola</name>
    <dbReference type="NCBI Taxonomy" id="2763503"/>
    <lineage>
        <taxon>Bacteria</taxon>
        <taxon>Bacillati</taxon>
        <taxon>Bacillota</taxon>
        <taxon>Bacilli</taxon>
        <taxon>Bacillales</taxon>
        <taxon>Paenibacillaceae</taxon>
        <taxon>Paenibacillus</taxon>
    </lineage>
</organism>
<dbReference type="RefSeq" id="WP_191206358.1">
    <property type="nucleotide sequence ID" value="NZ_JACXZA010000007.1"/>
</dbReference>
<accession>A0ABR8N2H2</accession>
<evidence type="ECO:0000313" key="2">
    <source>
        <dbReference type="Proteomes" id="UP000609346"/>
    </source>
</evidence>
<gene>
    <name evidence="1" type="ORF">H8B09_25155</name>
</gene>
<dbReference type="Proteomes" id="UP000609346">
    <property type="component" value="Unassembled WGS sequence"/>
</dbReference>
<sequence>MRVGEAKQLFEEKRNEIQSAVNPYEYKGLHFANEVIFTYIYYMEVSALGAIPDGMIGLTVPSSLNADVNRMNIIFQ</sequence>